<keyword evidence="3" id="KW-0732">Signal</keyword>
<comment type="caution">
    <text evidence="5">The sequence shown here is derived from an EMBL/GenBank/DDBJ whole genome shotgun (WGS) entry which is preliminary data.</text>
</comment>
<dbReference type="PANTHER" id="PTHR43142">
    <property type="entry name" value="CARBOXYLIC ESTER HYDROLASE"/>
    <property type="match status" value="1"/>
</dbReference>
<protein>
    <recommendedName>
        <fullName evidence="3">Carboxylic ester hydrolase</fullName>
        <ecNumber evidence="3">3.1.1.-</ecNumber>
    </recommendedName>
</protein>
<evidence type="ECO:0000313" key="5">
    <source>
        <dbReference type="EMBL" id="CAL1530943.1"/>
    </source>
</evidence>
<dbReference type="PROSITE" id="PS00122">
    <property type="entry name" value="CARBOXYLESTERASE_B_1"/>
    <property type="match status" value="1"/>
</dbReference>
<dbReference type="EC" id="3.1.1.-" evidence="3"/>
<proteinExistence type="inferred from homology"/>
<dbReference type="EMBL" id="CAXITT010000078">
    <property type="protein sequence ID" value="CAL1530943.1"/>
    <property type="molecule type" value="Genomic_DNA"/>
</dbReference>
<name>A0AAV2HB32_LYMST</name>
<dbReference type="AlphaFoldDB" id="A0AAV2HB32"/>
<evidence type="ECO:0000313" key="6">
    <source>
        <dbReference type="Proteomes" id="UP001497497"/>
    </source>
</evidence>
<organism evidence="5 6">
    <name type="scientific">Lymnaea stagnalis</name>
    <name type="common">Great pond snail</name>
    <name type="synonym">Helix stagnalis</name>
    <dbReference type="NCBI Taxonomy" id="6523"/>
    <lineage>
        <taxon>Eukaryota</taxon>
        <taxon>Metazoa</taxon>
        <taxon>Spiralia</taxon>
        <taxon>Lophotrochozoa</taxon>
        <taxon>Mollusca</taxon>
        <taxon>Gastropoda</taxon>
        <taxon>Heterobranchia</taxon>
        <taxon>Euthyneura</taxon>
        <taxon>Panpulmonata</taxon>
        <taxon>Hygrophila</taxon>
        <taxon>Lymnaeoidea</taxon>
        <taxon>Lymnaeidae</taxon>
        <taxon>Lymnaea</taxon>
    </lineage>
</organism>
<dbReference type="SUPFAM" id="SSF53474">
    <property type="entry name" value="alpha/beta-Hydrolases"/>
    <property type="match status" value="1"/>
</dbReference>
<keyword evidence="6" id="KW-1185">Reference proteome</keyword>
<dbReference type="InterPro" id="IPR002018">
    <property type="entry name" value="CarbesteraseB"/>
</dbReference>
<sequence length="556" mass="60520">MAANTLGAQLLLAITLICCQRSATSDDVIAALDKGQQLLGVKTSWVTGESVYKFFGIPYALPPIGARRFEPPVAALEWTGVKDARVPGVICPQTSKEESQRLQSEDCLTLSVFTPDLNASLPVLVWIHGGGYHAGSQFNDGDASTLTRYGIVTVSINYRLSPFGFLSTEDDVMPGNYGMLDQVLALKWVQKNIRSFGGDPKQVTIGGESAGAFSVALQILSPLSKGLFHRAVMESGSALAPAAIERPGTQIRVKDFTAIVGASVGCTSANSSQLLQCLKGVDADRLKLAATAAEQKLGVSLIGLPRVETVYGFLPDYPKNLIANGNYSKVDTLRGFNAGEWSFAIQDNDNNGVTRLEFSLFFTALFHLSSFINNDVIVELVARAYLGNETDPFKIRDILVSALADLTFGASSLLELTKIVDQPGTQHYFYEFNYIPSGTARPAWMRVVHAEERQFVFFDPDWTSRSVSDKTVGQRVQTTWTNFIKYGDPTPASANSSAGSDAVRWGKFSKSNLETLQIGAQSATETFPRSFVIQLYEKILQILHMTTIVKFDDVIG</sequence>
<reference evidence="5 6" key="1">
    <citation type="submission" date="2024-04" db="EMBL/GenBank/DDBJ databases">
        <authorList>
            <consortium name="Genoscope - CEA"/>
            <person name="William W."/>
        </authorList>
    </citation>
    <scope>NUCLEOTIDE SEQUENCE [LARGE SCALE GENOMIC DNA]</scope>
</reference>
<dbReference type="GO" id="GO:0016787">
    <property type="term" value="F:hydrolase activity"/>
    <property type="evidence" value="ECO:0007669"/>
    <property type="project" value="UniProtKB-KW"/>
</dbReference>
<comment type="similarity">
    <text evidence="1 3">Belongs to the type-B carboxylesterase/lipase family.</text>
</comment>
<keyword evidence="2 3" id="KW-0378">Hydrolase</keyword>
<dbReference type="PANTHER" id="PTHR43142:SF1">
    <property type="entry name" value="CARBOXYLIC ESTER HYDROLASE"/>
    <property type="match status" value="1"/>
</dbReference>
<evidence type="ECO:0000256" key="2">
    <source>
        <dbReference type="ARBA" id="ARBA00022801"/>
    </source>
</evidence>
<dbReference type="Proteomes" id="UP001497497">
    <property type="component" value="Unassembled WGS sequence"/>
</dbReference>
<evidence type="ECO:0000259" key="4">
    <source>
        <dbReference type="Pfam" id="PF00135"/>
    </source>
</evidence>
<dbReference type="InterPro" id="IPR029058">
    <property type="entry name" value="AB_hydrolase_fold"/>
</dbReference>
<dbReference type="PROSITE" id="PS00941">
    <property type="entry name" value="CARBOXYLESTERASE_B_2"/>
    <property type="match status" value="1"/>
</dbReference>
<dbReference type="InterPro" id="IPR019826">
    <property type="entry name" value="Carboxylesterase_B_AS"/>
</dbReference>
<feature type="signal peptide" evidence="3">
    <location>
        <begin position="1"/>
        <end position="25"/>
    </location>
</feature>
<dbReference type="Gene3D" id="3.40.50.1820">
    <property type="entry name" value="alpha/beta hydrolase"/>
    <property type="match status" value="1"/>
</dbReference>
<feature type="chain" id="PRO_5043108190" description="Carboxylic ester hydrolase" evidence="3">
    <location>
        <begin position="26"/>
        <end position="556"/>
    </location>
</feature>
<feature type="domain" description="Carboxylesterase type B" evidence="4">
    <location>
        <begin position="37"/>
        <end position="525"/>
    </location>
</feature>
<dbReference type="Pfam" id="PF00135">
    <property type="entry name" value="COesterase"/>
    <property type="match status" value="1"/>
</dbReference>
<gene>
    <name evidence="5" type="ORF">GSLYS_00005068001</name>
</gene>
<accession>A0AAV2HB32</accession>
<dbReference type="InterPro" id="IPR019819">
    <property type="entry name" value="Carboxylesterase_B_CS"/>
</dbReference>
<evidence type="ECO:0000256" key="1">
    <source>
        <dbReference type="ARBA" id="ARBA00005964"/>
    </source>
</evidence>
<evidence type="ECO:0000256" key="3">
    <source>
        <dbReference type="RuleBase" id="RU361235"/>
    </source>
</evidence>